<dbReference type="GO" id="GO:0004540">
    <property type="term" value="F:RNA nuclease activity"/>
    <property type="evidence" value="ECO:0007669"/>
    <property type="project" value="InterPro"/>
</dbReference>
<feature type="domain" description="NYN" evidence="1">
    <location>
        <begin position="18"/>
        <end position="150"/>
    </location>
</feature>
<organism evidence="2 3">
    <name type="scientific">Candidatus Buchananbacteria bacterium RIFCSPHIGHO2_01_FULL_46_12</name>
    <dbReference type="NCBI Taxonomy" id="1797536"/>
    <lineage>
        <taxon>Bacteria</taxon>
        <taxon>Candidatus Buchananiibacteriota</taxon>
    </lineage>
</organism>
<name>A0A1G1Y5G8_9BACT</name>
<sequence length="182" mass="21427">MGVFFVKYMDNRGNNYAFIDGQNLNLGIKSLGWSLDFKKFRIFLREKYNVSIAYYFIGYIPKNGNLYSSLRDYGYILIFKPVVTDGQNKPKGNIDADLVLRAMIDYDKFTKAVIVTSDGDFHCLVKYFVKNNKLLRIIVPNFKYSSLLRKFSNHIVNIQLFRNKLEKSQQKREAFPRDETLW</sequence>
<gene>
    <name evidence="2" type="ORF">A2663_02620</name>
</gene>
<dbReference type="InterPro" id="IPR047140">
    <property type="entry name" value="LabA"/>
</dbReference>
<dbReference type="Pfam" id="PF01936">
    <property type="entry name" value="NYN"/>
    <property type="match status" value="1"/>
</dbReference>
<comment type="caution">
    <text evidence="2">The sequence shown here is derived from an EMBL/GenBank/DDBJ whole genome shotgun (WGS) entry which is preliminary data.</text>
</comment>
<dbReference type="PANTHER" id="PTHR35458">
    <property type="entry name" value="SLR0755 PROTEIN"/>
    <property type="match status" value="1"/>
</dbReference>
<proteinExistence type="predicted"/>
<dbReference type="Proteomes" id="UP000178432">
    <property type="component" value="Unassembled WGS sequence"/>
</dbReference>
<evidence type="ECO:0000259" key="1">
    <source>
        <dbReference type="Pfam" id="PF01936"/>
    </source>
</evidence>
<dbReference type="InterPro" id="IPR021139">
    <property type="entry name" value="NYN"/>
</dbReference>
<accession>A0A1G1Y5G8</accession>
<dbReference type="PANTHER" id="PTHR35458:SF2">
    <property type="entry name" value="SLR0755 PROTEIN"/>
    <property type="match status" value="1"/>
</dbReference>
<dbReference type="AlphaFoldDB" id="A0A1G1Y5G8"/>
<protein>
    <recommendedName>
        <fullName evidence="1">NYN domain-containing protein</fullName>
    </recommendedName>
</protein>
<dbReference type="Gene3D" id="3.40.50.1010">
    <property type="entry name" value="5'-nuclease"/>
    <property type="match status" value="1"/>
</dbReference>
<reference evidence="2 3" key="1">
    <citation type="journal article" date="2016" name="Nat. Commun.">
        <title>Thousands of microbial genomes shed light on interconnected biogeochemical processes in an aquifer system.</title>
        <authorList>
            <person name="Anantharaman K."/>
            <person name="Brown C.T."/>
            <person name="Hug L.A."/>
            <person name="Sharon I."/>
            <person name="Castelle C.J."/>
            <person name="Probst A.J."/>
            <person name="Thomas B.C."/>
            <person name="Singh A."/>
            <person name="Wilkins M.J."/>
            <person name="Karaoz U."/>
            <person name="Brodie E.L."/>
            <person name="Williams K.H."/>
            <person name="Hubbard S.S."/>
            <person name="Banfield J.F."/>
        </authorList>
    </citation>
    <scope>NUCLEOTIDE SEQUENCE [LARGE SCALE GENOMIC DNA]</scope>
</reference>
<evidence type="ECO:0000313" key="3">
    <source>
        <dbReference type="Proteomes" id="UP000178432"/>
    </source>
</evidence>
<dbReference type="EMBL" id="MHIF01000037">
    <property type="protein sequence ID" value="OGY47424.1"/>
    <property type="molecule type" value="Genomic_DNA"/>
</dbReference>
<evidence type="ECO:0000313" key="2">
    <source>
        <dbReference type="EMBL" id="OGY47424.1"/>
    </source>
</evidence>